<dbReference type="EMBL" id="CP123443">
    <property type="protein sequence ID" value="WGK69811.1"/>
    <property type="molecule type" value="Genomic_DNA"/>
</dbReference>
<protein>
    <recommendedName>
        <fullName evidence="4">Glycosyltransferase</fullName>
    </recommendedName>
</protein>
<evidence type="ECO:0000256" key="1">
    <source>
        <dbReference type="SAM" id="Phobius"/>
    </source>
</evidence>
<accession>A0ABY8MIR3</accession>
<name>A0ABY8MIR3_9SPIO</name>
<keyword evidence="3" id="KW-1185">Reference proteome</keyword>
<dbReference type="RefSeq" id="WP_326928003.1">
    <property type="nucleotide sequence ID" value="NZ_CP123443.1"/>
</dbReference>
<keyword evidence="1" id="KW-0812">Transmembrane</keyword>
<evidence type="ECO:0000313" key="3">
    <source>
        <dbReference type="Proteomes" id="UP001228690"/>
    </source>
</evidence>
<evidence type="ECO:0008006" key="4">
    <source>
        <dbReference type="Google" id="ProtNLM"/>
    </source>
</evidence>
<feature type="transmembrane region" description="Helical" evidence="1">
    <location>
        <begin position="261"/>
        <end position="282"/>
    </location>
</feature>
<evidence type="ECO:0000313" key="2">
    <source>
        <dbReference type="EMBL" id="WGK69811.1"/>
    </source>
</evidence>
<gene>
    <name evidence="2" type="ORF">P0082_02815</name>
</gene>
<organism evidence="2 3">
    <name type="scientific">Candidatus Haliotispira prima</name>
    <dbReference type="NCBI Taxonomy" id="3034016"/>
    <lineage>
        <taxon>Bacteria</taxon>
        <taxon>Pseudomonadati</taxon>
        <taxon>Spirochaetota</taxon>
        <taxon>Spirochaetia</taxon>
        <taxon>Spirochaetales</taxon>
        <taxon>Spirochaetaceae</taxon>
        <taxon>Candidatus Haliotispira</taxon>
    </lineage>
</organism>
<reference evidence="2 3" key="1">
    <citation type="submission" date="2023-04" db="EMBL/GenBank/DDBJ databases">
        <title>Spirochaete genome identified in red abalone sample constitutes a novel genus.</title>
        <authorList>
            <person name="Sharma S.P."/>
            <person name="Purcell C.M."/>
            <person name="Hyde J.R."/>
            <person name="Severin A.J."/>
        </authorList>
    </citation>
    <scope>NUCLEOTIDE SEQUENCE [LARGE SCALE GENOMIC DNA]</scope>
    <source>
        <strain evidence="2 3">SP-2023</strain>
    </source>
</reference>
<sequence>MENDDFVSIGIVLSNDFNLELIELLHDAMSKEYHFFEIMLLKQNTIISDCLDLLNKVNNVRVLEVFSSVDIEVAYTVLLENSIGDYLVLMDMKYNRIDDLLNILSERKSYDMIIGERKRETFSNFEIATFKIIKIIILMITNIKIDNFLSNSNFFVVNRKVINWIIKSQSNMSILFLKKSNDSFRIHRYTYSSFGKINKRRAFWQNINFAINIIGNYSNRLIRIGTMLSLIVAIANLFYMFYALALFIFKADIVSGWTSINLYNSAMNFVLFLVVGIFGEYIRISFQSRKNNNLCYEVLDEKGSVVLLSNKKNIDIGKK</sequence>
<proteinExistence type="predicted"/>
<feature type="transmembrane region" description="Helical" evidence="1">
    <location>
        <begin position="227"/>
        <end position="249"/>
    </location>
</feature>
<dbReference type="Proteomes" id="UP001228690">
    <property type="component" value="Chromosome"/>
</dbReference>
<keyword evidence="1" id="KW-0472">Membrane</keyword>
<keyword evidence="1" id="KW-1133">Transmembrane helix</keyword>